<sequence length="43" mass="5028">MVLDDLAEARHRPMYRHRRQGDEEVMSFITARERATPGADSVR</sequence>
<accession>A0A402CDT5</accession>
<keyword evidence="2" id="KW-1185">Reference proteome</keyword>
<evidence type="ECO:0000313" key="2">
    <source>
        <dbReference type="Proteomes" id="UP000287519"/>
    </source>
</evidence>
<organism evidence="1 2">
    <name type="scientific">Rhodococcus wratislaviensis</name>
    <name type="common">Tsukamurella wratislaviensis</name>
    <dbReference type="NCBI Taxonomy" id="44752"/>
    <lineage>
        <taxon>Bacteria</taxon>
        <taxon>Bacillati</taxon>
        <taxon>Actinomycetota</taxon>
        <taxon>Actinomycetes</taxon>
        <taxon>Mycobacteriales</taxon>
        <taxon>Nocardiaceae</taxon>
        <taxon>Rhodococcus</taxon>
    </lineage>
</organism>
<name>A0A402CDT5_RHOWR</name>
<comment type="caution">
    <text evidence="1">The sequence shown here is derived from an EMBL/GenBank/DDBJ whole genome shotgun (WGS) entry which is preliminary data.</text>
</comment>
<gene>
    <name evidence="1" type="ORF">Rhow_005415</name>
</gene>
<dbReference type="EMBL" id="BHYM01000046">
    <property type="protein sequence ID" value="GCE41756.1"/>
    <property type="molecule type" value="Genomic_DNA"/>
</dbReference>
<evidence type="ECO:0000313" key="1">
    <source>
        <dbReference type="EMBL" id="GCE41756.1"/>
    </source>
</evidence>
<dbReference type="AlphaFoldDB" id="A0A402CDT5"/>
<reference evidence="1 2" key="1">
    <citation type="submission" date="2018-11" db="EMBL/GenBank/DDBJ databases">
        <title>Microbial catabolism of amino acid.</title>
        <authorList>
            <person name="Hibi M."/>
            <person name="Ogawa J."/>
        </authorList>
    </citation>
    <scope>NUCLEOTIDE SEQUENCE [LARGE SCALE GENOMIC DNA]</scope>
    <source>
        <strain evidence="1 2">C31-06</strain>
    </source>
</reference>
<proteinExistence type="predicted"/>
<dbReference type="Proteomes" id="UP000287519">
    <property type="component" value="Unassembled WGS sequence"/>
</dbReference>
<protein>
    <submittedName>
        <fullName evidence="1">Uncharacterized protein</fullName>
    </submittedName>
</protein>